<feature type="compositionally biased region" description="Polar residues" evidence="1">
    <location>
        <begin position="122"/>
        <end position="139"/>
    </location>
</feature>
<feature type="compositionally biased region" description="Basic and acidic residues" evidence="1">
    <location>
        <begin position="394"/>
        <end position="413"/>
    </location>
</feature>
<dbReference type="EMBL" id="JABCYN010000030">
    <property type="protein sequence ID" value="KAF6009917.1"/>
    <property type="molecule type" value="Genomic_DNA"/>
</dbReference>
<feature type="compositionally biased region" description="Basic and acidic residues" evidence="1">
    <location>
        <begin position="285"/>
        <end position="306"/>
    </location>
</feature>
<feature type="compositionally biased region" description="Basic and acidic residues" evidence="1">
    <location>
        <begin position="140"/>
        <end position="149"/>
    </location>
</feature>
<reference evidence="2 3" key="1">
    <citation type="journal article" date="2020" name="Appl. Microbiol. Biotechnol.">
        <title>Targeted gene deletion in Brettanomyces bruxellensis with an expression-free CRISPR-Cas9 system.</title>
        <authorList>
            <person name="Varela C."/>
            <person name="Bartel C."/>
            <person name="Onetto C."/>
            <person name="Borneman A."/>
        </authorList>
    </citation>
    <scope>NUCLEOTIDE SEQUENCE [LARGE SCALE GENOMIC DNA]</scope>
    <source>
        <strain evidence="2 3">AWRI1613</strain>
    </source>
</reference>
<feature type="compositionally biased region" description="Basic and acidic residues" evidence="1">
    <location>
        <begin position="109"/>
        <end position="119"/>
    </location>
</feature>
<feature type="region of interest" description="Disordered" evidence="1">
    <location>
        <begin position="95"/>
        <end position="167"/>
    </location>
</feature>
<feature type="compositionally biased region" description="Basic and acidic residues" evidence="1">
    <location>
        <begin position="320"/>
        <end position="376"/>
    </location>
</feature>
<accession>A0A8H6BE51</accession>
<dbReference type="AlphaFoldDB" id="A0A8H6BE51"/>
<feature type="compositionally biased region" description="Basic and acidic residues" evidence="1">
    <location>
        <begin position="212"/>
        <end position="226"/>
    </location>
</feature>
<feature type="region of interest" description="Disordered" evidence="1">
    <location>
        <begin position="26"/>
        <end position="83"/>
    </location>
</feature>
<name>A0A8H6BE51_DEKBR</name>
<sequence>MKRREKLDKEIAKKLHMNVTKLGVDVPDSTIENDSIYIPPAAMSDGSSSRLLREQERSQSRDHHKNDTALKRPALPHLASGESYHGGIYNKDYYKEGFPLTDTPEDSEPVERKPRHEPGTVKNLNASSLNYLRSLSTSRARADNDRRAMGVDVNDQEDLKETGGLIGDGNMTQIADLEEAMDSILSEVSSIAKPSDEHKLAAGATLPLSAESLEKKKETDGKMNEIDEKDVEGTAEETAEKNVEKTEKIEEIEKTENTAEKTVENTTNTADTSSETSQEQAAQGKHIDEDTQKKEFDERSEAEKQPEVTQIKPENVSESDTTKKQNVKELDLDHLGERASKEKRDTSLNADLKEDMEDHPKSESGEKATSDKRDLVEPVGSGGDSAELVVDAESSVKKSEKSEQVEDDTEKKSLKGACG</sequence>
<gene>
    <name evidence="2" type="ORF">HII12_003463</name>
</gene>
<protein>
    <submittedName>
        <fullName evidence="2">Uncharacterized protein</fullName>
    </submittedName>
</protein>
<comment type="caution">
    <text evidence="2">The sequence shown here is derived from an EMBL/GenBank/DDBJ whole genome shotgun (WGS) entry which is preliminary data.</text>
</comment>
<dbReference type="Proteomes" id="UP000568158">
    <property type="component" value="Unassembled WGS sequence"/>
</dbReference>
<feature type="region of interest" description="Disordered" evidence="1">
    <location>
        <begin position="194"/>
        <end position="419"/>
    </location>
</feature>
<feature type="compositionally biased region" description="Polar residues" evidence="1">
    <location>
        <begin position="264"/>
        <end position="281"/>
    </location>
</feature>
<evidence type="ECO:0000313" key="3">
    <source>
        <dbReference type="Proteomes" id="UP000568158"/>
    </source>
</evidence>
<evidence type="ECO:0000256" key="1">
    <source>
        <dbReference type="SAM" id="MobiDB-lite"/>
    </source>
</evidence>
<feature type="compositionally biased region" description="Basic and acidic residues" evidence="1">
    <location>
        <begin position="238"/>
        <end position="263"/>
    </location>
</feature>
<feature type="compositionally biased region" description="Acidic residues" evidence="1">
    <location>
        <begin position="227"/>
        <end position="237"/>
    </location>
</feature>
<feature type="compositionally biased region" description="Basic and acidic residues" evidence="1">
    <location>
        <begin position="51"/>
        <end position="70"/>
    </location>
</feature>
<organism evidence="2 3">
    <name type="scientific">Dekkera bruxellensis</name>
    <name type="common">Brettanomyces custersii</name>
    <dbReference type="NCBI Taxonomy" id="5007"/>
    <lineage>
        <taxon>Eukaryota</taxon>
        <taxon>Fungi</taxon>
        <taxon>Dikarya</taxon>
        <taxon>Ascomycota</taxon>
        <taxon>Saccharomycotina</taxon>
        <taxon>Pichiomycetes</taxon>
        <taxon>Pichiales</taxon>
        <taxon>Pichiaceae</taxon>
        <taxon>Brettanomyces</taxon>
    </lineage>
</organism>
<evidence type="ECO:0000313" key="2">
    <source>
        <dbReference type="EMBL" id="KAF6009917.1"/>
    </source>
</evidence>
<proteinExistence type="predicted"/>